<dbReference type="AlphaFoldDB" id="A0A6I8V8F9"/>
<keyword evidence="2" id="KW-1185">Reference proteome</keyword>
<dbReference type="RefSeq" id="XP_015036007.2">
    <property type="nucleotide sequence ID" value="XM_015180521.2"/>
</dbReference>
<protein>
    <submittedName>
        <fullName evidence="3 4">Uncharacterized protein isoform X2</fullName>
    </submittedName>
</protein>
<dbReference type="RefSeq" id="XP_015036005.2">
    <property type="nucleotide sequence ID" value="XM_015180519.2"/>
</dbReference>
<accession>A0A6I8V8F9</accession>
<evidence type="ECO:0000256" key="1">
    <source>
        <dbReference type="SAM" id="MobiDB-lite"/>
    </source>
</evidence>
<dbReference type="ExpressionAtlas" id="A0A6I8V8F9">
    <property type="expression patterns" value="baseline"/>
</dbReference>
<reference evidence="3 4" key="1">
    <citation type="submission" date="2025-04" db="UniProtKB">
        <authorList>
            <consortium name="RefSeq"/>
        </authorList>
    </citation>
    <scope>IDENTIFICATION</scope>
    <source>
        <strain evidence="3 4">MV-25-SWS-2005</strain>
        <tissue evidence="3 4">Whole body</tissue>
    </source>
</reference>
<feature type="compositionally biased region" description="Polar residues" evidence="1">
    <location>
        <begin position="18"/>
        <end position="28"/>
    </location>
</feature>
<evidence type="ECO:0000313" key="3">
    <source>
        <dbReference type="RefSeq" id="XP_015036005.2"/>
    </source>
</evidence>
<proteinExistence type="predicted"/>
<name>A0A6I8V8F9_DROPS</name>
<feature type="region of interest" description="Disordered" evidence="1">
    <location>
        <begin position="1"/>
        <end position="35"/>
    </location>
</feature>
<sequence>MPLAGPKDNGSSAKKMPPSTTSMQQGRSDMQGHYERAKCRDYKEEGQEWNRVQRCRMKLGYKEEGIGINNPQNQEQHMEIVTKEEQKRNFCRSRKEFHNFIKY</sequence>
<evidence type="ECO:0000313" key="2">
    <source>
        <dbReference type="Proteomes" id="UP000001819"/>
    </source>
</evidence>
<dbReference type="KEGG" id="dpo:26533703"/>
<gene>
    <name evidence="3 4" type="primary">LOC26533703</name>
</gene>
<dbReference type="Proteomes" id="UP000001819">
    <property type="component" value="Chromosome 4"/>
</dbReference>
<organism evidence="2 3">
    <name type="scientific">Drosophila pseudoobscura pseudoobscura</name>
    <name type="common">Fruit fly</name>
    <dbReference type="NCBI Taxonomy" id="46245"/>
    <lineage>
        <taxon>Eukaryota</taxon>
        <taxon>Metazoa</taxon>
        <taxon>Ecdysozoa</taxon>
        <taxon>Arthropoda</taxon>
        <taxon>Hexapoda</taxon>
        <taxon>Insecta</taxon>
        <taxon>Pterygota</taxon>
        <taxon>Neoptera</taxon>
        <taxon>Endopterygota</taxon>
        <taxon>Diptera</taxon>
        <taxon>Brachycera</taxon>
        <taxon>Muscomorpha</taxon>
        <taxon>Ephydroidea</taxon>
        <taxon>Drosophilidae</taxon>
        <taxon>Drosophila</taxon>
        <taxon>Sophophora</taxon>
    </lineage>
</organism>
<evidence type="ECO:0000313" key="4">
    <source>
        <dbReference type="RefSeq" id="XP_015036007.2"/>
    </source>
</evidence>